<organism evidence="2 3">
    <name type="scientific">Serratia phage 2050H1</name>
    <dbReference type="NCBI Taxonomy" id="2024250"/>
    <lineage>
        <taxon>Viruses</taxon>
        <taxon>Duplodnaviria</taxon>
        <taxon>Heunggongvirae</taxon>
        <taxon>Uroviricota</taxon>
        <taxon>Caudoviricetes</taxon>
        <taxon>Pantevenvirales</taxon>
        <taxon>Ackermannviridae</taxon>
        <taxon>Miltonvirus</taxon>
        <taxon>Miltonvirus MAM1</taxon>
    </lineage>
</organism>
<proteinExistence type="predicted"/>
<evidence type="ECO:0000313" key="2">
    <source>
        <dbReference type="EMBL" id="ASZ78917.1"/>
    </source>
</evidence>
<dbReference type="SMART" id="SM00834">
    <property type="entry name" value="CxxC_CXXC_SSSS"/>
    <property type="match status" value="1"/>
</dbReference>
<protein>
    <recommendedName>
        <fullName evidence="1">Putative regulatory protein FmdB zinc ribbon domain-containing protein</fullName>
    </recommendedName>
</protein>
<gene>
    <name evidence="2" type="ORF">2050H1_151</name>
</gene>
<dbReference type="InterPro" id="IPR013429">
    <property type="entry name" value="Regulatory_FmdB_Zinc_ribbon"/>
</dbReference>
<dbReference type="Proteomes" id="UP000224362">
    <property type="component" value="Segment"/>
</dbReference>
<feature type="domain" description="Putative regulatory protein FmdB zinc ribbon" evidence="1">
    <location>
        <begin position="1"/>
        <end position="38"/>
    </location>
</feature>
<reference evidence="2 3" key="1">
    <citation type="submission" date="2017-06" db="EMBL/GenBank/DDBJ databases">
        <authorList>
            <person name="Kim H.J."/>
            <person name="Triplett B.A."/>
        </authorList>
    </citation>
    <scope>NUCLEOTIDE SEQUENCE [LARGE SCALE GENOMIC DNA]</scope>
</reference>
<evidence type="ECO:0000259" key="1">
    <source>
        <dbReference type="SMART" id="SM00834"/>
    </source>
</evidence>
<dbReference type="NCBIfam" id="TIGR02605">
    <property type="entry name" value="CxxC_CxxC_SSSS"/>
    <property type="match status" value="1"/>
</dbReference>
<dbReference type="EMBL" id="MF285619">
    <property type="protein sequence ID" value="ASZ78917.1"/>
    <property type="molecule type" value="Genomic_DNA"/>
</dbReference>
<evidence type="ECO:0000313" key="3">
    <source>
        <dbReference type="Proteomes" id="UP000224362"/>
    </source>
</evidence>
<accession>A0A249Y2M1</accession>
<sequence length="81" mass="8734">MPTYDYACKGCEHTFQARKPCAERHEPTISPCPECGGEIYIHVGSPMIVSGVKSPHSAPSGFKDVLREIKKGSGRGSTIDV</sequence>
<name>A0A249Y2M1_9CAUD</name>